<proteinExistence type="predicted"/>
<dbReference type="AlphaFoldDB" id="A0AAX1EGJ5"/>
<organism evidence="3 4">
    <name type="scientific">Legionella israelensis</name>
    <dbReference type="NCBI Taxonomy" id="454"/>
    <lineage>
        <taxon>Bacteria</taxon>
        <taxon>Pseudomonadati</taxon>
        <taxon>Pseudomonadota</taxon>
        <taxon>Gammaproteobacteria</taxon>
        <taxon>Legionellales</taxon>
        <taxon>Legionellaceae</taxon>
        <taxon>Legionella</taxon>
    </lineage>
</organism>
<sequence>MELKAFQYKQKEGWTVEQFPALDSENTLVLIFASPLFINDPEPIKQITNFYDKSKIIGCSTAGEIFADHIVDNSLSIVVAKFDNTSLKMAKAKVNRAADSRKAGKEIANQLISDELKGIFVLSDGLNINGSELVQGLNAGNNGKNLVITGGLAGDGNRFKKTWTICNGEICDNHVVAVGFYGDHIHIGHGSKGGWDIFGPIRRVTRSEGNILYELDYQPALQLYKEYLGEKAAELPSSGLLYPLAIQNPSSKNSTKLVRTILGIDEKEQSLIFAGDIPTGFFAQLMRANFDRLIDSAHEAGELANELMLVNKKNNNNKQVLAIDISCVGRRLLLGERTEEEVETTLESLPANSVQIGFYSYGELSPFHVGNCELHNQTMTITTYYED</sequence>
<dbReference type="InterPro" id="IPR013702">
    <property type="entry name" value="FIST_domain_N"/>
</dbReference>
<dbReference type="Pfam" id="PF08495">
    <property type="entry name" value="FIST"/>
    <property type="match status" value="1"/>
</dbReference>
<name>A0AAX1EGJ5_9GAMM</name>
<dbReference type="PANTHER" id="PTHR40252">
    <property type="entry name" value="BLR0328 PROTEIN"/>
    <property type="match status" value="1"/>
</dbReference>
<feature type="domain" description="FIST C-domain" evidence="2">
    <location>
        <begin position="220"/>
        <end position="367"/>
    </location>
</feature>
<dbReference type="SMART" id="SM00897">
    <property type="entry name" value="FIST"/>
    <property type="match status" value="1"/>
</dbReference>
<gene>
    <name evidence="3" type="ORF">E3983_07475</name>
</gene>
<dbReference type="SMART" id="SM01204">
    <property type="entry name" value="FIST_C"/>
    <property type="match status" value="1"/>
</dbReference>
<dbReference type="RefSeq" id="WP_135060449.1">
    <property type="nucleotide sequence ID" value="NZ_CP038254.1"/>
</dbReference>
<dbReference type="Pfam" id="PF10442">
    <property type="entry name" value="FIST_C"/>
    <property type="match status" value="1"/>
</dbReference>
<dbReference type="InterPro" id="IPR019494">
    <property type="entry name" value="FIST_C"/>
</dbReference>
<evidence type="ECO:0000259" key="1">
    <source>
        <dbReference type="SMART" id="SM00897"/>
    </source>
</evidence>
<accession>A0AAX1EGJ5</accession>
<dbReference type="PANTHER" id="PTHR40252:SF2">
    <property type="entry name" value="BLR0328 PROTEIN"/>
    <property type="match status" value="1"/>
</dbReference>
<dbReference type="EMBL" id="CP038254">
    <property type="protein sequence ID" value="QBR84213.1"/>
    <property type="molecule type" value="Genomic_DNA"/>
</dbReference>
<feature type="domain" description="FIST" evidence="1">
    <location>
        <begin position="25"/>
        <end position="219"/>
    </location>
</feature>
<evidence type="ECO:0008006" key="5">
    <source>
        <dbReference type="Google" id="ProtNLM"/>
    </source>
</evidence>
<reference evidence="3 4" key="1">
    <citation type="submission" date="2019-03" db="EMBL/GenBank/DDBJ databases">
        <title>Diverse conjugative elements silence natural transformation in Legionella species.</title>
        <authorList>
            <person name="Durieux I."/>
            <person name="Ginevra C."/>
            <person name="Attaiech L."/>
            <person name="Picq K."/>
            <person name="Juan P.A."/>
            <person name="Jarraud S."/>
            <person name="Charpentier X."/>
        </authorList>
    </citation>
    <scope>NUCLEOTIDE SEQUENCE [LARGE SCALE GENOMIC DNA]</scope>
    <source>
        <strain evidence="3 4">HL-0427-4011</strain>
    </source>
</reference>
<evidence type="ECO:0000313" key="4">
    <source>
        <dbReference type="Proteomes" id="UP000295517"/>
    </source>
</evidence>
<evidence type="ECO:0000259" key="2">
    <source>
        <dbReference type="SMART" id="SM01204"/>
    </source>
</evidence>
<protein>
    <recommendedName>
        <fullName evidence="5">FIST N domain protein</fullName>
    </recommendedName>
</protein>
<dbReference type="Proteomes" id="UP000295517">
    <property type="component" value="Chromosome"/>
</dbReference>
<evidence type="ECO:0000313" key="3">
    <source>
        <dbReference type="EMBL" id="QBR84213.1"/>
    </source>
</evidence>